<dbReference type="Proteomes" id="UP000323632">
    <property type="component" value="Unassembled WGS sequence"/>
</dbReference>
<dbReference type="RefSeq" id="WP_150033563.1">
    <property type="nucleotide sequence ID" value="NZ_VWSH01000003.1"/>
</dbReference>
<name>A0A5M6CFI9_9BACT</name>
<feature type="domain" description="DUF6965" evidence="1">
    <location>
        <begin position="13"/>
        <end position="77"/>
    </location>
</feature>
<sequence length="86" mass="10125">MIKVLPQHPDVLQEIERLKLFFETNPILIKEWEQGCMSVKNIPDFIKLELNAARTFNPAHFFNPPLNRLKQLEQAILNQTTIKIEQ</sequence>
<dbReference type="AlphaFoldDB" id="A0A5M6CFI9"/>
<proteinExistence type="predicted"/>
<evidence type="ECO:0000313" key="2">
    <source>
        <dbReference type="EMBL" id="KAA5533817.1"/>
    </source>
</evidence>
<dbReference type="EMBL" id="VWSH01000003">
    <property type="protein sequence ID" value="KAA5533817.1"/>
    <property type="molecule type" value="Genomic_DNA"/>
</dbReference>
<evidence type="ECO:0000259" key="1">
    <source>
        <dbReference type="Pfam" id="PF22292"/>
    </source>
</evidence>
<reference evidence="2 3" key="1">
    <citation type="submission" date="2019-09" db="EMBL/GenBank/DDBJ databases">
        <title>Genome sequence and assembly of Taibaiella sp.</title>
        <authorList>
            <person name="Chhetri G."/>
        </authorList>
    </citation>
    <scope>NUCLEOTIDE SEQUENCE [LARGE SCALE GENOMIC DNA]</scope>
    <source>
        <strain evidence="2 3">KVB11</strain>
    </source>
</reference>
<evidence type="ECO:0000313" key="3">
    <source>
        <dbReference type="Proteomes" id="UP000323632"/>
    </source>
</evidence>
<accession>A0A5M6CFI9</accession>
<dbReference type="Pfam" id="PF22292">
    <property type="entry name" value="DUF6965"/>
    <property type="match status" value="1"/>
</dbReference>
<protein>
    <recommendedName>
        <fullName evidence="1">DUF6965 domain-containing protein</fullName>
    </recommendedName>
</protein>
<organism evidence="2 3">
    <name type="scientific">Taibaiella lutea</name>
    <dbReference type="NCBI Taxonomy" id="2608001"/>
    <lineage>
        <taxon>Bacteria</taxon>
        <taxon>Pseudomonadati</taxon>
        <taxon>Bacteroidota</taxon>
        <taxon>Chitinophagia</taxon>
        <taxon>Chitinophagales</taxon>
        <taxon>Chitinophagaceae</taxon>
        <taxon>Taibaiella</taxon>
    </lineage>
</organism>
<gene>
    <name evidence="2" type="ORF">F0919_14910</name>
</gene>
<comment type="caution">
    <text evidence="2">The sequence shown here is derived from an EMBL/GenBank/DDBJ whole genome shotgun (WGS) entry which is preliminary data.</text>
</comment>
<keyword evidence="3" id="KW-1185">Reference proteome</keyword>
<dbReference type="InterPro" id="IPR054238">
    <property type="entry name" value="DUF6965"/>
</dbReference>